<sequence>MHGIDVLLQPIGELVEDAEDLAGDMIQFALSKRGDQNVEPKKDAPGTIEMGRNELGKWLKMEPKDRYLLLAY</sequence>
<evidence type="ECO:0000313" key="1">
    <source>
        <dbReference type="EMBL" id="TKR92288.1"/>
    </source>
</evidence>
<proteinExistence type="predicted"/>
<dbReference type="EMBL" id="AZBU02000002">
    <property type="protein sequence ID" value="TKR92288.1"/>
    <property type="molecule type" value="Genomic_DNA"/>
</dbReference>
<gene>
    <name evidence="1" type="ORF">L596_006972</name>
</gene>
<accession>A0A4U5P7S1</accession>
<reference evidence="1" key="3">
    <citation type="journal article" date="2019" name="G3 (Bethesda)">
        <title>Hybrid Assembly of the Genome of the Entomopathogenic Nematode Steinernema carpocapsae Identifies the X-Chromosome.</title>
        <authorList>
            <person name="Serra L."/>
            <person name="Macchietto M."/>
            <person name="Macias-Munoz A."/>
            <person name="McGill C.J."/>
            <person name="Rodriguez I.M."/>
            <person name="Rodriguez B."/>
            <person name="Murad R."/>
            <person name="Mortazavi A."/>
        </authorList>
    </citation>
    <scope>NUCLEOTIDE SEQUENCE</scope>
    <source>
        <strain evidence="1">ALL</strain>
    </source>
</reference>
<reference evidence="1" key="1">
    <citation type="submission" date="2013-11" db="EMBL/GenBank/DDBJ databases">
        <authorList>
            <person name="Sternberg P."/>
            <person name="Dillman A."/>
            <person name="Macchietto M."/>
        </authorList>
    </citation>
    <scope>NUCLEOTIDE SEQUENCE</scope>
    <source>
        <strain evidence="1">ALL</strain>
    </source>
</reference>
<organism evidence="1">
    <name type="scientific">Steinernema carpocapsae</name>
    <name type="common">Entomopathogenic nematode</name>
    <dbReference type="NCBI Taxonomy" id="34508"/>
    <lineage>
        <taxon>Eukaryota</taxon>
        <taxon>Metazoa</taxon>
        <taxon>Ecdysozoa</taxon>
        <taxon>Nematoda</taxon>
        <taxon>Chromadorea</taxon>
        <taxon>Rhabditida</taxon>
        <taxon>Tylenchina</taxon>
        <taxon>Panagrolaimomorpha</taxon>
        <taxon>Strongyloidoidea</taxon>
        <taxon>Steinernematidae</taxon>
        <taxon>Steinernema</taxon>
    </lineage>
</organism>
<dbReference type="AlphaFoldDB" id="A0A4U5P7S1"/>
<name>A0A4U5P7S1_STECR</name>
<comment type="caution">
    <text evidence="1">The sequence shown here is derived from an EMBL/GenBank/DDBJ whole genome shotgun (WGS) entry which is preliminary data.</text>
</comment>
<protein>
    <submittedName>
        <fullName evidence="1">Uncharacterized protein</fullName>
    </submittedName>
</protein>
<reference evidence="1" key="2">
    <citation type="journal article" date="2015" name="Genome Biol.">
        <title>Comparative genomics of Steinernema reveals deeply conserved gene regulatory networks.</title>
        <authorList>
            <person name="Dillman A.R."/>
            <person name="Macchietto M."/>
            <person name="Porter C.F."/>
            <person name="Rogers A."/>
            <person name="Williams B."/>
            <person name="Antoshechkin I."/>
            <person name="Lee M.M."/>
            <person name="Goodwin Z."/>
            <person name="Lu X."/>
            <person name="Lewis E.E."/>
            <person name="Goodrich-Blair H."/>
            <person name="Stock S.P."/>
            <person name="Adams B.J."/>
            <person name="Sternberg P.W."/>
            <person name="Mortazavi A."/>
        </authorList>
    </citation>
    <scope>NUCLEOTIDE SEQUENCE [LARGE SCALE GENOMIC DNA]</scope>
    <source>
        <strain evidence="1">ALL</strain>
    </source>
</reference>